<dbReference type="Proteomes" id="UP000487757">
    <property type="component" value="Unassembled WGS sequence"/>
</dbReference>
<comment type="caution">
    <text evidence="1">The sequence shown here is derived from an EMBL/GenBank/DDBJ whole genome shotgun (WGS) entry which is preliminary data.</text>
</comment>
<proteinExistence type="predicted"/>
<gene>
    <name evidence="1" type="ORF">GJU39_01320</name>
</gene>
<dbReference type="AlphaFoldDB" id="A0A7K0FUI0"/>
<accession>A0A7K0FUI0</accession>
<dbReference type="EMBL" id="WKKH01000002">
    <property type="protein sequence ID" value="MRX74714.1"/>
    <property type="molecule type" value="Genomic_DNA"/>
</dbReference>
<reference evidence="1 2" key="1">
    <citation type="submission" date="2019-11" db="EMBL/GenBank/DDBJ databases">
        <title>Pedobacter petrophilus genome.</title>
        <authorList>
            <person name="Feldbauer M.J."/>
            <person name="Newman J.D."/>
        </authorList>
    </citation>
    <scope>NUCLEOTIDE SEQUENCE [LARGE SCALE GENOMIC DNA]</scope>
    <source>
        <strain evidence="1 2">LMG 29686</strain>
    </source>
</reference>
<dbReference type="OrthoDB" id="751634at2"/>
<protein>
    <submittedName>
        <fullName evidence="1">Uncharacterized protein</fullName>
    </submittedName>
</protein>
<evidence type="ECO:0000313" key="2">
    <source>
        <dbReference type="Proteomes" id="UP000487757"/>
    </source>
</evidence>
<name>A0A7K0FUI0_9SPHI</name>
<organism evidence="1 2">
    <name type="scientific">Pedobacter petrophilus</name>
    <dbReference type="NCBI Taxonomy" id="1908241"/>
    <lineage>
        <taxon>Bacteria</taxon>
        <taxon>Pseudomonadati</taxon>
        <taxon>Bacteroidota</taxon>
        <taxon>Sphingobacteriia</taxon>
        <taxon>Sphingobacteriales</taxon>
        <taxon>Sphingobacteriaceae</taxon>
        <taxon>Pedobacter</taxon>
    </lineage>
</organism>
<evidence type="ECO:0000313" key="1">
    <source>
        <dbReference type="EMBL" id="MRX74714.1"/>
    </source>
</evidence>
<keyword evidence="2" id="KW-1185">Reference proteome</keyword>
<sequence length="372" mass="43617">MTFELGYFWHYYSVIIDKNEEDFNDLDPIEDLQNEYNRIISNIDCYAPTNGKKSTKSFIRFQQNSVVRLIKLIELRLTSADKLRESEETILNRLLELSEKLIDHLIDFHATYFDFNQKISQTRARRIATIKLKDTQAMIAIFQNLGAEEELTNTLENILMESGGTFSKIRYEKKLAKYFNDNFKSIKDHRDVKNILLKVGFDHPDFMSYYYKEIRNSSLKERSITQQYRQIISTKKELEQLLPSGKKLFDKPSKKMKQQIIIFLDAELEFLKELDFITSELINAGILNANYKVSLSVKQLAFYVFLNVECGIITEQKAKKIHEYVIANVGTTEKDEISEKSFKNAYYVHAPEDIKKIIEKLGKMLATAQNYY</sequence>
<dbReference type="RefSeq" id="WP_154278889.1">
    <property type="nucleotide sequence ID" value="NZ_JBHUJQ010000001.1"/>
</dbReference>